<keyword evidence="1" id="KW-0472">Membrane</keyword>
<dbReference type="InterPro" id="IPR021354">
    <property type="entry name" value="DUF2975"/>
</dbReference>
<comment type="caution">
    <text evidence="2">The sequence shown here is derived from an EMBL/GenBank/DDBJ whole genome shotgun (WGS) entry which is preliminary data.</text>
</comment>
<evidence type="ECO:0000313" key="2">
    <source>
        <dbReference type="EMBL" id="KOS68750.1"/>
    </source>
</evidence>
<gene>
    <name evidence="2" type="ORF">AEA09_09505</name>
</gene>
<dbReference type="RefSeq" id="WP_053583598.1">
    <property type="nucleotide sequence ID" value="NZ_LGRV01000003.1"/>
</dbReference>
<evidence type="ECO:0000313" key="3">
    <source>
        <dbReference type="Proteomes" id="UP000050668"/>
    </source>
</evidence>
<dbReference type="Proteomes" id="UP000050668">
    <property type="component" value="Unassembled WGS sequence"/>
</dbReference>
<reference evidence="3" key="1">
    <citation type="submission" date="2015-07" db="EMBL/GenBank/DDBJ databases">
        <title>Fjat-14205 dsm 2895.</title>
        <authorList>
            <person name="Liu B."/>
            <person name="Wang J."/>
            <person name="Zhu Y."/>
            <person name="Liu G."/>
            <person name="Chen Q."/>
            <person name="Chen Z."/>
            <person name="Lan J."/>
            <person name="Che J."/>
            <person name="Ge C."/>
            <person name="Shi H."/>
            <person name="Pan Z."/>
            <person name="Liu X."/>
        </authorList>
    </citation>
    <scope>NUCLEOTIDE SEQUENCE [LARGE SCALE GENOMIC DNA]</scope>
    <source>
        <strain evidence="3">DSM 25560</strain>
    </source>
</reference>
<feature type="transmembrane region" description="Helical" evidence="1">
    <location>
        <begin position="129"/>
        <end position="150"/>
    </location>
</feature>
<evidence type="ECO:0008006" key="4">
    <source>
        <dbReference type="Google" id="ProtNLM"/>
    </source>
</evidence>
<feature type="transmembrane region" description="Helical" evidence="1">
    <location>
        <begin position="87"/>
        <end position="108"/>
    </location>
</feature>
<dbReference type="EMBL" id="LGRV01000003">
    <property type="protein sequence ID" value="KOS68750.1"/>
    <property type="molecule type" value="Genomic_DNA"/>
</dbReference>
<feature type="transmembrane region" description="Helical" evidence="1">
    <location>
        <begin position="20"/>
        <end position="45"/>
    </location>
</feature>
<accession>A0ABR5K1F0</accession>
<keyword evidence="1" id="KW-0812">Transmembrane</keyword>
<feature type="transmembrane region" description="Helical" evidence="1">
    <location>
        <begin position="170"/>
        <end position="195"/>
    </location>
</feature>
<dbReference type="Pfam" id="PF11188">
    <property type="entry name" value="DUF2975"/>
    <property type="match status" value="1"/>
</dbReference>
<sequence length="212" mass="23643">MEQSIQNKEFTFLTKGLRAIFTFIMVITILGVVFMGGLLIGAMIVPEKTVNSILVKGTVSASVNFEAMEIELADKVANNIQYVKKDVVKLLIVATIYMGILLFIVVQVRKLLGSLSRGVIFTIANGKKIEWIAYSILLLSMTVGVFRTYISYTIGHLTHIDTLLLSTDWVAGVSYHFSGINWTLLFTGLIIWTIARVFRYGAFLQDEYDATA</sequence>
<organism evidence="2 3">
    <name type="scientific">Lysinibacillus contaminans</name>
    <dbReference type="NCBI Taxonomy" id="1293441"/>
    <lineage>
        <taxon>Bacteria</taxon>
        <taxon>Bacillati</taxon>
        <taxon>Bacillota</taxon>
        <taxon>Bacilli</taxon>
        <taxon>Bacillales</taxon>
        <taxon>Bacillaceae</taxon>
        <taxon>Lysinibacillus</taxon>
    </lineage>
</organism>
<proteinExistence type="predicted"/>
<evidence type="ECO:0000256" key="1">
    <source>
        <dbReference type="SAM" id="Phobius"/>
    </source>
</evidence>
<keyword evidence="1" id="KW-1133">Transmembrane helix</keyword>
<keyword evidence="3" id="KW-1185">Reference proteome</keyword>
<protein>
    <recommendedName>
        <fullName evidence="4">DUF2975 domain-containing protein</fullName>
    </recommendedName>
</protein>
<name>A0ABR5K1F0_9BACI</name>